<dbReference type="Pfam" id="PF05437">
    <property type="entry name" value="AzlD"/>
    <property type="match status" value="1"/>
</dbReference>
<dbReference type="InterPro" id="IPR008407">
    <property type="entry name" value="Brnchd-chn_aa_trnsp_AzlD"/>
</dbReference>
<dbReference type="EMBL" id="FNZI01000006">
    <property type="protein sequence ID" value="SEJ63409.1"/>
    <property type="molecule type" value="Genomic_DNA"/>
</dbReference>
<keyword evidence="1" id="KW-0812">Transmembrane</keyword>
<feature type="transmembrane region" description="Helical" evidence="1">
    <location>
        <begin position="6"/>
        <end position="26"/>
    </location>
</feature>
<organism evidence="2 3">
    <name type="scientific">Demequina mangrovi</name>
    <dbReference type="NCBI Taxonomy" id="1043493"/>
    <lineage>
        <taxon>Bacteria</taxon>
        <taxon>Bacillati</taxon>
        <taxon>Actinomycetota</taxon>
        <taxon>Actinomycetes</taxon>
        <taxon>Micrococcales</taxon>
        <taxon>Demequinaceae</taxon>
        <taxon>Demequina</taxon>
    </lineage>
</organism>
<sequence>MTAFLVFTFAAIGTYLIRLSGISLLGGDRDLPPAVTRALNLVGPAAMAAIVANSLLLDGTEWRALGAWHLAAVVATGVALWKRTMGVTIAAGAVAFAALLLAGL</sequence>
<keyword evidence="1" id="KW-1133">Transmembrane helix</keyword>
<gene>
    <name evidence="2" type="ORF">SAMN05421637_2497</name>
</gene>
<evidence type="ECO:0000313" key="3">
    <source>
        <dbReference type="Proteomes" id="UP000183315"/>
    </source>
</evidence>
<feature type="transmembrane region" description="Helical" evidence="1">
    <location>
        <begin position="86"/>
        <end position="103"/>
    </location>
</feature>
<dbReference type="RefSeq" id="WP_042215848.1">
    <property type="nucleotide sequence ID" value="NZ_BBLU01000014.1"/>
</dbReference>
<reference evidence="3" key="1">
    <citation type="submission" date="2016-10" db="EMBL/GenBank/DDBJ databases">
        <authorList>
            <person name="Varghese N."/>
        </authorList>
    </citation>
    <scope>NUCLEOTIDE SEQUENCE [LARGE SCALE GENOMIC DNA]</scope>
    <source>
        <strain evidence="3">DSM 24868</strain>
    </source>
</reference>
<evidence type="ECO:0000313" key="2">
    <source>
        <dbReference type="EMBL" id="SEJ63409.1"/>
    </source>
</evidence>
<feature type="transmembrane region" description="Helical" evidence="1">
    <location>
        <begin position="62"/>
        <end position="81"/>
    </location>
</feature>
<evidence type="ECO:0000256" key="1">
    <source>
        <dbReference type="SAM" id="Phobius"/>
    </source>
</evidence>
<protein>
    <submittedName>
        <fullName evidence="2">Branched-chain amino acid transport protein</fullName>
    </submittedName>
</protein>
<accession>A0A1H7ACR1</accession>
<feature type="transmembrane region" description="Helical" evidence="1">
    <location>
        <begin position="38"/>
        <end position="56"/>
    </location>
</feature>
<dbReference type="STRING" id="1043493.SAMN05421637_2497"/>
<dbReference type="Proteomes" id="UP000183315">
    <property type="component" value="Unassembled WGS sequence"/>
</dbReference>
<keyword evidence="1" id="KW-0472">Membrane</keyword>
<dbReference type="eggNOG" id="ENOG5033BAU">
    <property type="taxonomic scope" value="Bacteria"/>
</dbReference>
<dbReference type="AlphaFoldDB" id="A0A1H7ACR1"/>
<keyword evidence="3" id="KW-1185">Reference proteome</keyword>
<name>A0A1H7ACR1_9MICO</name>
<proteinExistence type="predicted"/>